<gene>
    <name evidence="2" type="ORF">PI95_019905</name>
</gene>
<organism evidence="2 3">
    <name type="scientific">Hassallia byssoidea VB512170</name>
    <dbReference type="NCBI Taxonomy" id="1304833"/>
    <lineage>
        <taxon>Bacteria</taxon>
        <taxon>Bacillati</taxon>
        <taxon>Cyanobacteriota</taxon>
        <taxon>Cyanophyceae</taxon>
        <taxon>Nostocales</taxon>
        <taxon>Tolypothrichaceae</taxon>
        <taxon>Hassallia</taxon>
    </lineage>
</organism>
<evidence type="ECO:0000256" key="1">
    <source>
        <dbReference type="SAM" id="Phobius"/>
    </source>
</evidence>
<dbReference type="RefSeq" id="WP_163519028.1">
    <property type="nucleotide sequence ID" value="NZ_JTCM02000049.1"/>
</dbReference>
<evidence type="ECO:0000313" key="2">
    <source>
        <dbReference type="EMBL" id="NEU74759.1"/>
    </source>
</evidence>
<dbReference type="AlphaFoldDB" id="A0A846HD90"/>
<reference evidence="2 3" key="1">
    <citation type="journal article" date="2015" name="Genome Announc.">
        <title>Draft Genome Sequence of Cyanobacterium Hassallia byssoidea Strain VB512170, Isolated from Monuments in India.</title>
        <authorList>
            <person name="Singh D."/>
            <person name="Chandrababunaidu M.M."/>
            <person name="Panda A."/>
            <person name="Sen D."/>
            <person name="Bhattacharyya S."/>
            <person name="Adhikary S.P."/>
            <person name="Tripathy S."/>
        </authorList>
    </citation>
    <scope>NUCLEOTIDE SEQUENCE [LARGE SCALE GENOMIC DNA]</scope>
    <source>
        <strain evidence="2 3">VB512170</strain>
    </source>
</reference>
<protein>
    <submittedName>
        <fullName evidence="2">Uncharacterized protein</fullName>
    </submittedName>
</protein>
<feature type="transmembrane region" description="Helical" evidence="1">
    <location>
        <begin position="6"/>
        <end position="25"/>
    </location>
</feature>
<accession>A0A846HD90</accession>
<keyword evidence="1" id="KW-0472">Membrane</keyword>
<keyword evidence="1" id="KW-0812">Transmembrane</keyword>
<comment type="caution">
    <text evidence="2">The sequence shown here is derived from an EMBL/GenBank/DDBJ whole genome shotgun (WGS) entry which is preliminary data.</text>
</comment>
<keyword evidence="3" id="KW-1185">Reference proteome</keyword>
<sequence>MGSDCLISAYLLGDFGYVMLVMYCCTSWRYSQSDRSFPQFELTVFSDRLQAD</sequence>
<dbReference type="EMBL" id="JTCM02000049">
    <property type="protein sequence ID" value="NEU74759.1"/>
    <property type="molecule type" value="Genomic_DNA"/>
</dbReference>
<keyword evidence="1" id="KW-1133">Transmembrane helix</keyword>
<evidence type="ECO:0000313" key="3">
    <source>
        <dbReference type="Proteomes" id="UP000031549"/>
    </source>
</evidence>
<proteinExistence type="predicted"/>
<dbReference type="Proteomes" id="UP000031549">
    <property type="component" value="Unassembled WGS sequence"/>
</dbReference>
<name>A0A846HD90_9CYAN</name>